<dbReference type="EMBL" id="JALLAZ020001711">
    <property type="protein sequence ID" value="KAL3767243.1"/>
    <property type="molecule type" value="Genomic_DNA"/>
</dbReference>
<dbReference type="InterPro" id="IPR025714">
    <property type="entry name" value="Methyltranfer_dom"/>
</dbReference>
<reference evidence="3 4" key="1">
    <citation type="submission" date="2024-10" db="EMBL/GenBank/DDBJ databases">
        <title>Updated reference genomes for cyclostephanoid diatoms.</title>
        <authorList>
            <person name="Roberts W.R."/>
            <person name="Alverson A.J."/>
        </authorList>
    </citation>
    <scope>NUCLEOTIDE SEQUENCE [LARGE SCALE GENOMIC DNA]</scope>
    <source>
        <strain evidence="3 4">AJA276-08</strain>
    </source>
</reference>
<feature type="chain" id="PRO_5044829262" description="Methyltransferase domain-containing protein" evidence="1">
    <location>
        <begin position="20"/>
        <end position="682"/>
    </location>
</feature>
<keyword evidence="1" id="KW-0732">Signal</keyword>
<proteinExistence type="predicted"/>
<dbReference type="InterPro" id="IPR029063">
    <property type="entry name" value="SAM-dependent_MTases_sf"/>
</dbReference>
<organism evidence="3 4">
    <name type="scientific">Stephanodiscus triporus</name>
    <dbReference type="NCBI Taxonomy" id="2934178"/>
    <lineage>
        <taxon>Eukaryota</taxon>
        <taxon>Sar</taxon>
        <taxon>Stramenopiles</taxon>
        <taxon>Ochrophyta</taxon>
        <taxon>Bacillariophyta</taxon>
        <taxon>Coscinodiscophyceae</taxon>
        <taxon>Thalassiosirophycidae</taxon>
        <taxon>Stephanodiscales</taxon>
        <taxon>Stephanodiscaceae</taxon>
        <taxon>Stephanodiscus</taxon>
    </lineage>
</organism>
<keyword evidence="4" id="KW-1185">Reference proteome</keyword>
<feature type="domain" description="Methyltransferase" evidence="2">
    <location>
        <begin position="543"/>
        <end position="668"/>
    </location>
</feature>
<name>A0ABD3MWB9_9STRA</name>
<dbReference type="PANTHER" id="PTHR13369">
    <property type="match status" value="1"/>
</dbReference>
<dbReference type="SUPFAM" id="SSF53335">
    <property type="entry name" value="S-adenosyl-L-methionine-dependent methyltransferases"/>
    <property type="match status" value="1"/>
</dbReference>
<dbReference type="Gene3D" id="3.40.50.150">
    <property type="entry name" value="Vaccinia Virus protein VP39"/>
    <property type="match status" value="1"/>
</dbReference>
<comment type="caution">
    <text evidence="3">The sequence shown here is derived from an EMBL/GenBank/DDBJ whole genome shotgun (WGS) entry which is preliminary data.</text>
</comment>
<evidence type="ECO:0000259" key="2">
    <source>
        <dbReference type="Pfam" id="PF13679"/>
    </source>
</evidence>
<protein>
    <recommendedName>
        <fullName evidence="2">Methyltransferase domain-containing protein</fullName>
    </recommendedName>
</protein>
<feature type="signal peptide" evidence="1">
    <location>
        <begin position="1"/>
        <end position="19"/>
    </location>
</feature>
<evidence type="ECO:0000256" key="1">
    <source>
        <dbReference type="SAM" id="SignalP"/>
    </source>
</evidence>
<accession>A0ABD3MWB9</accession>
<dbReference type="Pfam" id="PF13679">
    <property type="entry name" value="Methyltransf_32"/>
    <property type="match status" value="1"/>
</dbReference>
<dbReference type="PANTHER" id="PTHR13369:SF0">
    <property type="entry name" value="GLUTATHIONE S-TRANSFERASE C-TERMINAL DOMAIN-CONTAINING PROTEIN"/>
    <property type="match status" value="1"/>
</dbReference>
<sequence length="682" mass="75332">MKGYLALLVISRLLESATAFSAVETSSSLIPLRPETANNILRNLLTNDDDTTEHHSLVMLEGLVSRRRSIGKHLVFLDIIPMDLPKVDANNRTKKAVHDDVISTTVVQAVMRRDFWDNADDTNNTLCSYDVYQKIIQPGVHVKLTGHAGPSRNANAALLFIHKMRYSLANDDPRHLRNVLRYSIEGALDINQVVNALPCIGREELINMLGVGGQSDNSLEEMASEILGRFPTDYLSNPSKLVGSSNSLKRKLLPPAPLEYVNVHSFCTVQDDPSEEFASIADILQHQKQVNTQNLLTLNTTKQFTISGWVQSRRRYQESISVLELVDEFSSSAALQIQPYDDEDATARYSLLKESQRLYAVLHPDALHVDSDVDYTSIEVSEMYGNVLCPGARVMLKGFIASGSTDDVPVFWAKSCHLLRSSWRPSAVRLILDLLHEKKFAVDEAAAALNLAGGYSQAQDIAKGTTSATERQWMAAELIQSLQGENSRAGRITSLMVQSLNSFAYARNNYPIEMINIESELHWSPLSESEVSSGESRWQRVKKPQLKFMIDQIGAVLRSHPEYGQRTLKVVDIGGGKGLLSNVLAEMFGIDIVEVHVVDVSISATNNGMMKAKRRGLQNILFVAQDATKLDIRGVDVVVALHACGALSDVALGHAVRQGAGFVVCPCCFLSNSHLRVPVTDR</sequence>
<evidence type="ECO:0000313" key="3">
    <source>
        <dbReference type="EMBL" id="KAL3767243.1"/>
    </source>
</evidence>
<dbReference type="Proteomes" id="UP001530315">
    <property type="component" value="Unassembled WGS sequence"/>
</dbReference>
<evidence type="ECO:0000313" key="4">
    <source>
        <dbReference type="Proteomes" id="UP001530315"/>
    </source>
</evidence>
<dbReference type="CDD" id="cd02440">
    <property type="entry name" value="AdoMet_MTases"/>
    <property type="match status" value="1"/>
</dbReference>
<dbReference type="AlphaFoldDB" id="A0ABD3MWB9"/>
<gene>
    <name evidence="3" type="ORF">ACHAW5_005254</name>
</gene>